<name>A0A101ACL2_9MYCO</name>
<keyword evidence="3" id="KW-1185">Reference proteome</keyword>
<feature type="transmembrane region" description="Helical" evidence="1">
    <location>
        <begin position="38"/>
        <end position="57"/>
    </location>
</feature>
<comment type="caution">
    <text evidence="2">The sequence shown here is derived from an EMBL/GenBank/DDBJ whole genome shotgun (WGS) entry which is preliminary data.</text>
</comment>
<sequence length="301" mass="31801">MYYICLMTEQSPSDEDRDAPFGGHYQSALENLRATVKWLVASAGAVVAAIIAGAQLIDYSDRSWLGAGIAAIAVVVALSLAIALVARAAKILTVPRSTIIELANAETREGPSADQQRIAGIFKDPNVEWILARSSYLLGQYKTVSELRDAYDSAVETVQAGVGDGAANRRLGILRSYVTRVEDAAHYRDTADSYNDLMGKFRNGSIAFVAAVIAFSISGLFQASPEPKPHNLITEPVPVRVQYPNDPESIAPSCRDRAGVAIDGTLAQPTVVVPATAGCVAGTVEPGHGGAVVIPQISPEP</sequence>
<feature type="transmembrane region" description="Helical" evidence="1">
    <location>
        <begin position="206"/>
        <end position="224"/>
    </location>
</feature>
<proteinExistence type="predicted"/>
<keyword evidence="1" id="KW-1133">Transmembrane helix</keyword>
<keyword evidence="1" id="KW-0812">Transmembrane</keyword>
<feature type="transmembrane region" description="Helical" evidence="1">
    <location>
        <begin position="63"/>
        <end position="86"/>
    </location>
</feature>
<protein>
    <submittedName>
        <fullName evidence="2">Uncharacterized protein</fullName>
    </submittedName>
</protein>
<dbReference type="Proteomes" id="UP000053707">
    <property type="component" value="Unassembled WGS sequence"/>
</dbReference>
<dbReference type="EMBL" id="LQIR01000003">
    <property type="protein sequence ID" value="KUI20486.1"/>
    <property type="molecule type" value="Genomic_DNA"/>
</dbReference>
<evidence type="ECO:0000256" key="1">
    <source>
        <dbReference type="SAM" id="Phobius"/>
    </source>
</evidence>
<accession>A0A101ACL2</accession>
<dbReference type="AlphaFoldDB" id="A0A101ACL2"/>
<organism evidence="2 3">
    <name type="scientific">Mycobacterium lehmannii</name>
    <dbReference type="NCBI Taxonomy" id="2048550"/>
    <lineage>
        <taxon>Bacteria</taxon>
        <taxon>Bacillati</taxon>
        <taxon>Actinomycetota</taxon>
        <taxon>Actinomycetes</taxon>
        <taxon>Mycobacteriales</taxon>
        <taxon>Mycobacteriaceae</taxon>
        <taxon>Mycobacterium</taxon>
    </lineage>
</organism>
<gene>
    <name evidence="2" type="ORF">AU192_16410</name>
</gene>
<keyword evidence="1" id="KW-0472">Membrane</keyword>
<evidence type="ECO:0000313" key="3">
    <source>
        <dbReference type="Proteomes" id="UP000053707"/>
    </source>
</evidence>
<reference evidence="2 3" key="1">
    <citation type="submission" date="2016-01" db="EMBL/GenBank/DDBJ databases">
        <authorList>
            <consortium name="TB Trials Study Group"/>
            <person name="Sutton G."/>
            <person name="Brinkac L."/>
            <person name="Sanka R."/>
            <person name="Adams M."/>
            <person name="Lau E.L."/>
            <person name="Macaden R."/>
            <person name="Grewal H.M.S."/>
        </authorList>
    </citation>
    <scope>NUCLEOTIDE SEQUENCE [LARGE SCALE GENOMIC DNA]</scope>
    <source>
        <strain evidence="2 3">IS-1744</strain>
    </source>
</reference>
<evidence type="ECO:0000313" key="2">
    <source>
        <dbReference type="EMBL" id="KUI20486.1"/>
    </source>
</evidence>